<reference evidence="16 17" key="1">
    <citation type="journal article" date="2018" name="Mol. Plant">
        <title>The genome of Artemisia annua provides insight into the evolution of Asteraceae family and artemisinin biosynthesis.</title>
        <authorList>
            <person name="Shen Q."/>
            <person name="Zhang L."/>
            <person name="Liao Z."/>
            <person name="Wang S."/>
            <person name="Yan T."/>
            <person name="Shi P."/>
            <person name="Liu M."/>
            <person name="Fu X."/>
            <person name="Pan Q."/>
            <person name="Wang Y."/>
            <person name="Lv Z."/>
            <person name="Lu X."/>
            <person name="Zhang F."/>
            <person name="Jiang W."/>
            <person name="Ma Y."/>
            <person name="Chen M."/>
            <person name="Hao X."/>
            <person name="Li L."/>
            <person name="Tang Y."/>
            <person name="Lv G."/>
            <person name="Zhou Y."/>
            <person name="Sun X."/>
            <person name="Brodelius P.E."/>
            <person name="Rose J.K.C."/>
            <person name="Tang K."/>
        </authorList>
    </citation>
    <scope>NUCLEOTIDE SEQUENCE [LARGE SCALE GENOMIC DNA]</scope>
    <source>
        <strain evidence="17">cv. Huhao1</strain>
        <tissue evidence="16">Leaf</tissue>
    </source>
</reference>
<keyword evidence="17" id="KW-1185">Reference proteome</keyword>
<evidence type="ECO:0000256" key="8">
    <source>
        <dbReference type="ARBA" id="ARBA00022989"/>
    </source>
</evidence>
<evidence type="ECO:0000256" key="14">
    <source>
        <dbReference type="SAM" id="MobiDB-lite"/>
    </source>
</evidence>
<dbReference type="InterPro" id="IPR019378">
    <property type="entry name" value="GDP-Fuc_O-FucTrfase"/>
</dbReference>
<keyword evidence="11" id="KW-0294">Fucose metabolism</keyword>
<accession>A0A2U1LAN4</accession>
<comment type="similarity">
    <text evidence="3">Belongs to the glycosyltransferase GT106 family.</text>
</comment>
<evidence type="ECO:0000256" key="15">
    <source>
        <dbReference type="SAM" id="Phobius"/>
    </source>
</evidence>
<keyword evidence="12" id="KW-0119">Carbohydrate metabolism</keyword>
<dbReference type="PANTHER" id="PTHR31741">
    <property type="entry name" value="OS02G0726500 PROTEIN-RELATED"/>
    <property type="match status" value="1"/>
</dbReference>
<gene>
    <name evidence="16" type="ORF">CTI12_AA512500</name>
</gene>
<evidence type="ECO:0000256" key="5">
    <source>
        <dbReference type="ARBA" id="ARBA00022679"/>
    </source>
</evidence>
<dbReference type="AlphaFoldDB" id="A0A2U1LAN4"/>
<keyword evidence="4 16" id="KW-0328">Glycosyltransferase</keyword>
<feature type="compositionally biased region" description="Polar residues" evidence="14">
    <location>
        <begin position="31"/>
        <end position="45"/>
    </location>
</feature>
<evidence type="ECO:0000256" key="4">
    <source>
        <dbReference type="ARBA" id="ARBA00022676"/>
    </source>
</evidence>
<keyword evidence="9 15" id="KW-0472">Membrane</keyword>
<comment type="subcellular location">
    <subcellularLocation>
        <location evidence="1">Membrane</location>
        <topology evidence="1">Single-pass type II membrane protein</topology>
    </subcellularLocation>
</comment>
<dbReference type="Proteomes" id="UP000245207">
    <property type="component" value="Unassembled WGS sequence"/>
</dbReference>
<feature type="transmembrane region" description="Helical" evidence="15">
    <location>
        <begin position="86"/>
        <end position="108"/>
    </location>
</feature>
<dbReference type="EMBL" id="PKPP01010464">
    <property type="protein sequence ID" value="PWA46065.1"/>
    <property type="molecule type" value="Genomic_DNA"/>
</dbReference>
<dbReference type="GO" id="GO:0016757">
    <property type="term" value="F:glycosyltransferase activity"/>
    <property type="evidence" value="ECO:0007669"/>
    <property type="project" value="UniProtKB-KW"/>
</dbReference>
<comment type="caution">
    <text evidence="16">The sequence shown here is derived from an EMBL/GenBank/DDBJ whole genome shotgun (WGS) entry which is preliminary data.</text>
</comment>
<proteinExistence type="inferred from homology"/>
<keyword evidence="10" id="KW-0325">Glycoprotein</keyword>
<evidence type="ECO:0000256" key="1">
    <source>
        <dbReference type="ARBA" id="ARBA00004606"/>
    </source>
</evidence>
<evidence type="ECO:0000256" key="12">
    <source>
        <dbReference type="ARBA" id="ARBA00023277"/>
    </source>
</evidence>
<evidence type="ECO:0000256" key="7">
    <source>
        <dbReference type="ARBA" id="ARBA00022968"/>
    </source>
</evidence>
<evidence type="ECO:0000313" key="16">
    <source>
        <dbReference type="EMBL" id="PWA46065.1"/>
    </source>
</evidence>
<dbReference type="GO" id="GO:0005794">
    <property type="term" value="C:Golgi apparatus"/>
    <property type="evidence" value="ECO:0007669"/>
    <property type="project" value="TreeGrafter"/>
</dbReference>
<dbReference type="Pfam" id="PF10250">
    <property type="entry name" value="O-FucT"/>
    <property type="match status" value="1"/>
</dbReference>
<protein>
    <recommendedName>
        <fullName evidence="13">O-fucosyltransferase family protein</fullName>
    </recommendedName>
</protein>
<dbReference type="GO" id="GO:0009507">
    <property type="term" value="C:chloroplast"/>
    <property type="evidence" value="ECO:0007669"/>
    <property type="project" value="TreeGrafter"/>
</dbReference>
<evidence type="ECO:0000256" key="6">
    <source>
        <dbReference type="ARBA" id="ARBA00022692"/>
    </source>
</evidence>
<dbReference type="STRING" id="35608.A0A2U1LAN4"/>
<evidence type="ECO:0000313" key="17">
    <source>
        <dbReference type="Proteomes" id="UP000245207"/>
    </source>
</evidence>
<evidence type="ECO:0000256" key="11">
    <source>
        <dbReference type="ARBA" id="ARBA00023253"/>
    </source>
</evidence>
<keyword evidence="6 15" id="KW-0812">Transmembrane</keyword>
<feature type="region of interest" description="Disordered" evidence="14">
    <location>
        <begin position="31"/>
        <end position="53"/>
    </location>
</feature>
<evidence type="ECO:0000256" key="9">
    <source>
        <dbReference type="ARBA" id="ARBA00023136"/>
    </source>
</evidence>
<keyword evidence="7" id="KW-0735">Signal-anchor</keyword>
<evidence type="ECO:0000256" key="3">
    <source>
        <dbReference type="ARBA" id="ARBA00007737"/>
    </source>
</evidence>
<comment type="pathway">
    <text evidence="2">Glycan metabolism.</text>
</comment>
<evidence type="ECO:0000256" key="2">
    <source>
        <dbReference type="ARBA" id="ARBA00004881"/>
    </source>
</evidence>
<evidence type="ECO:0000256" key="13">
    <source>
        <dbReference type="ARBA" id="ARBA00030350"/>
    </source>
</evidence>
<dbReference type="GO" id="GO:0006004">
    <property type="term" value="P:fucose metabolic process"/>
    <property type="evidence" value="ECO:0007669"/>
    <property type="project" value="UniProtKB-KW"/>
</dbReference>
<dbReference type="GO" id="GO:0016020">
    <property type="term" value="C:membrane"/>
    <property type="evidence" value="ECO:0007669"/>
    <property type="project" value="UniProtKB-SubCell"/>
</dbReference>
<dbReference type="PANTHER" id="PTHR31741:SF8">
    <property type="entry name" value="O-FUCOSYLTRANSFERASE 35"/>
    <property type="match status" value="1"/>
</dbReference>
<keyword evidence="8 15" id="KW-1133">Transmembrane helix</keyword>
<evidence type="ECO:0000256" key="10">
    <source>
        <dbReference type="ARBA" id="ARBA00023180"/>
    </source>
</evidence>
<name>A0A2U1LAN4_ARTAN</name>
<sequence>MGVRSSSFKNPPVINQNLIIIKPFNPHNCLNSRAPQTRTRNRGPQTQPPSRKPIVACAHPKPRRCDRGICRWVSVKIPKGMTVLQACFLILLLLVVVGHRVTLILLLLEVIEDYWDSSIFQKNPRDHVEHNNIYQDDKHRVGVEEHVVKQTLNMVASGIVVNQDRKDDIVYESNAFSSQPLLYADLLINLVLHLAELDEKTNGYLLINANGGLNQMRFGICDMAAVAKITKATLVLPSLDHTSYWADESGFKDLFDWQHFIETLKEDAHIVETLPPEYAELEPFAKTQISWSKCPRQPGCTECGYFLLKFMKEIVKHGVRALENDNIGGDSNEYTDADFVFEKNGQFMCRISFLGLLKNASTVYFPLNQTTYEDFQNLPQVFIDNFCSNQDYIFIYGSDRRRYVCQFRRGRANDLQFYDDEWKAFIRSNIQPAVRTLHFVREAHSTFYVTGYDNNGFEGPGYGIDVVGDRVFKCLVECRASVQLLPDDLLEILLETEFGLQPYPQYEDMMNCLSGDRWDQIVEYDDIVVGQRMVFTNSGDNKLKLMVFDDSGLGLYDERVYPTMLTFPTRQIPYYAAADKRAKHVCTWPGHRAHVDEVDVFLLRVEFCHLLLSSIVKMVFHPKDPMRTNHVVMNGNWREFGVMCGFMMPKMLRFKFIEIMGEVEDGVHHQVVIFDVC</sequence>
<keyword evidence="5 16" id="KW-0808">Transferase</keyword>
<dbReference type="OrthoDB" id="1899935at2759"/>
<organism evidence="16 17">
    <name type="scientific">Artemisia annua</name>
    <name type="common">Sweet wormwood</name>
    <dbReference type="NCBI Taxonomy" id="35608"/>
    <lineage>
        <taxon>Eukaryota</taxon>
        <taxon>Viridiplantae</taxon>
        <taxon>Streptophyta</taxon>
        <taxon>Embryophyta</taxon>
        <taxon>Tracheophyta</taxon>
        <taxon>Spermatophyta</taxon>
        <taxon>Magnoliopsida</taxon>
        <taxon>eudicotyledons</taxon>
        <taxon>Gunneridae</taxon>
        <taxon>Pentapetalae</taxon>
        <taxon>asterids</taxon>
        <taxon>campanulids</taxon>
        <taxon>Asterales</taxon>
        <taxon>Asteraceae</taxon>
        <taxon>Asteroideae</taxon>
        <taxon>Anthemideae</taxon>
        <taxon>Artemisiinae</taxon>
        <taxon>Artemisia</taxon>
    </lineage>
</organism>